<proteinExistence type="inferred from homology"/>
<sequence length="372" mass="39229">MSEEPVGGDLSRLRQLNAVGVLRELRGDQPLTLTELSKRTGLSRASTEDVARDLLGRGWLAEVAPAPGSVGRPARRYRFNAGAGRLLGVDVGGHKVLALVTDLDGEVLHQVRVDVPAEAGRRARLAAVDRCVSKAIAGAGEIWATGVASTGLVDGTGKVMLSDSLPEWTGVDLAAHVRRLVPGPVRVENDCKLAALAENWRGVARYAKDVVFLLAGLRTGAGLIIDGKLHRGFANWSGEIGALPAVGWQTAPNHLHAWLTNHPTTDAFEGVFVAARAGDVSALAAVDGYVKDLAVGASALVLTLDPQLVVIGGGFSRSADVMVEPLRRELDRWCLRTPEIRVSAFADEGVALGAVRLALDEVEATITSGLRP</sequence>
<dbReference type="Proteomes" id="UP000316298">
    <property type="component" value="Unassembled WGS sequence"/>
</dbReference>
<name>A0A542DSJ4_9ACTN</name>
<gene>
    <name evidence="3" type="ORF">FB475_5713</name>
</gene>
<dbReference type="InterPro" id="IPR005471">
    <property type="entry name" value="Tscrpt_reg_IclR_N"/>
</dbReference>
<organism evidence="3 4">
    <name type="scientific">Kribbella jejuensis</name>
    <dbReference type="NCBI Taxonomy" id="236068"/>
    <lineage>
        <taxon>Bacteria</taxon>
        <taxon>Bacillati</taxon>
        <taxon>Actinomycetota</taxon>
        <taxon>Actinomycetes</taxon>
        <taxon>Propionibacteriales</taxon>
        <taxon>Kribbellaceae</taxon>
        <taxon>Kribbella</taxon>
    </lineage>
</organism>
<dbReference type="AlphaFoldDB" id="A0A542DSJ4"/>
<dbReference type="SUPFAM" id="SSF46785">
    <property type="entry name" value="Winged helix' DNA-binding domain"/>
    <property type="match status" value="1"/>
</dbReference>
<dbReference type="CDD" id="cd23763">
    <property type="entry name" value="ASKHA_ATPase_ROK"/>
    <property type="match status" value="1"/>
</dbReference>
<dbReference type="Gene3D" id="1.10.10.10">
    <property type="entry name" value="Winged helix-like DNA-binding domain superfamily/Winged helix DNA-binding domain"/>
    <property type="match status" value="1"/>
</dbReference>
<dbReference type="EMBL" id="VFMM01000003">
    <property type="protein sequence ID" value="TQJ06062.1"/>
    <property type="molecule type" value="Genomic_DNA"/>
</dbReference>
<evidence type="ECO:0000313" key="3">
    <source>
        <dbReference type="EMBL" id="TQJ06062.1"/>
    </source>
</evidence>
<dbReference type="RefSeq" id="WP_141860071.1">
    <property type="nucleotide sequence ID" value="NZ_BAAAKA010000009.1"/>
</dbReference>
<feature type="domain" description="HTH iclR-type" evidence="2">
    <location>
        <begin position="25"/>
        <end position="61"/>
    </location>
</feature>
<keyword evidence="3" id="KW-0808">Transferase</keyword>
<comment type="caution">
    <text evidence="3">The sequence shown here is derived from an EMBL/GenBank/DDBJ whole genome shotgun (WGS) entry which is preliminary data.</text>
</comment>
<dbReference type="SUPFAM" id="SSF53067">
    <property type="entry name" value="Actin-like ATPase domain"/>
    <property type="match status" value="1"/>
</dbReference>
<dbReference type="OrthoDB" id="3523179at2"/>
<dbReference type="GO" id="GO:0016301">
    <property type="term" value="F:kinase activity"/>
    <property type="evidence" value="ECO:0007669"/>
    <property type="project" value="UniProtKB-KW"/>
</dbReference>
<comment type="similarity">
    <text evidence="1">Belongs to the ROK (NagC/XylR) family.</text>
</comment>
<evidence type="ECO:0000256" key="1">
    <source>
        <dbReference type="ARBA" id="ARBA00006479"/>
    </source>
</evidence>
<accession>A0A542DSJ4</accession>
<dbReference type="PANTHER" id="PTHR18964">
    <property type="entry name" value="ROK (REPRESSOR, ORF, KINASE) FAMILY"/>
    <property type="match status" value="1"/>
</dbReference>
<evidence type="ECO:0000259" key="2">
    <source>
        <dbReference type="Pfam" id="PF09339"/>
    </source>
</evidence>
<dbReference type="InterPro" id="IPR036388">
    <property type="entry name" value="WH-like_DNA-bd_sf"/>
</dbReference>
<dbReference type="GO" id="GO:0006355">
    <property type="term" value="P:regulation of DNA-templated transcription"/>
    <property type="evidence" value="ECO:0007669"/>
    <property type="project" value="InterPro"/>
</dbReference>
<dbReference type="Gene3D" id="3.30.420.40">
    <property type="match status" value="4"/>
</dbReference>
<dbReference type="GO" id="GO:0003677">
    <property type="term" value="F:DNA binding"/>
    <property type="evidence" value="ECO:0007669"/>
    <property type="project" value="InterPro"/>
</dbReference>
<dbReference type="InterPro" id="IPR043129">
    <property type="entry name" value="ATPase_NBD"/>
</dbReference>
<dbReference type="PANTHER" id="PTHR18964:SF149">
    <property type="entry name" value="BIFUNCTIONAL UDP-N-ACETYLGLUCOSAMINE 2-EPIMERASE_N-ACETYLMANNOSAMINE KINASE"/>
    <property type="match status" value="1"/>
</dbReference>
<reference evidence="3 4" key="1">
    <citation type="submission" date="2019-06" db="EMBL/GenBank/DDBJ databases">
        <title>Sequencing the genomes of 1000 actinobacteria strains.</title>
        <authorList>
            <person name="Klenk H.-P."/>
        </authorList>
    </citation>
    <scope>NUCLEOTIDE SEQUENCE [LARGE SCALE GENOMIC DNA]</scope>
    <source>
        <strain evidence="3 4">DSM 17305</strain>
    </source>
</reference>
<keyword evidence="3" id="KW-0418">Kinase</keyword>
<dbReference type="Pfam" id="PF00480">
    <property type="entry name" value="ROK"/>
    <property type="match status" value="2"/>
</dbReference>
<protein>
    <submittedName>
        <fullName evidence="3">Putative NBD/HSP70 family sugar kinase</fullName>
    </submittedName>
</protein>
<dbReference type="Pfam" id="PF09339">
    <property type="entry name" value="HTH_IclR"/>
    <property type="match status" value="1"/>
</dbReference>
<dbReference type="InterPro" id="IPR036390">
    <property type="entry name" value="WH_DNA-bd_sf"/>
</dbReference>
<dbReference type="InterPro" id="IPR000600">
    <property type="entry name" value="ROK"/>
</dbReference>
<evidence type="ECO:0000313" key="4">
    <source>
        <dbReference type="Proteomes" id="UP000316298"/>
    </source>
</evidence>
<keyword evidence="4" id="KW-1185">Reference proteome</keyword>